<keyword evidence="8" id="KW-1185">Reference proteome</keyword>
<dbReference type="InterPro" id="IPR050738">
    <property type="entry name" value="Sulfatase"/>
</dbReference>
<dbReference type="Pfam" id="PF00884">
    <property type="entry name" value="Sulfatase"/>
    <property type="match status" value="1"/>
</dbReference>
<keyword evidence="7" id="KW-0808">Transferase</keyword>
<evidence type="ECO:0000256" key="3">
    <source>
        <dbReference type="ARBA" id="ARBA00022801"/>
    </source>
</evidence>
<evidence type="ECO:0000256" key="5">
    <source>
        <dbReference type="SAM" id="MobiDB-lite"/>
    </source>
</evidence>
<evidence type="ECO:0000313" key="8">
    <source>
        <dbReference type="Proteomes" id="UP000373149"/>
    </source>
</evidence>
<evidence type="ECO:0000259" key="6">
    <source>
        <dbReference type="Pfam" id="PF00884"/>
    </source>
</evidence>
<evidence type="ECO:0000256" key="2">
    <source>
        <dbReference type="ARBA" id="ARBA00022723"/>
    </source>
</evidence>
<feature type="domain" description="Sulfatase N-terminal" evidence="6">
    <location>
        <begin position="25"/>
        <end position="340"/>
    </location>
</feature>
<dbReference type="EMBL" id="VMNX01000209">
    <property type="protein sequence ID" value="MPY53665.1"/>
    <property type="molecule type" value="Genomic_DNA"/>
</dbReference>
<dbReference type="Gene3D" id="3.40.720.10">
    <property type="entry name" value="Alkaline Phosphatase, subunit A"/>
    <property type="match status" value="1"/>
</dbReference>
<comment type="similarity">
    <text evidence="1">Belongs to the sulfatase family.</text>
</comment>
<name>A0A5N8X551_9ACTN</name>
<dbReference type="RefSeq" id="WP_152867755.1">
    <property type="nucleotide sequence ID" value="NZ_VMNX01000209.1"/>
</dbReference>
<dbReference type="Proteomes" id="UP000373149">
    <property type="component" value="Unassembled WGS sequence"/>
</dbReference>
<protein>
    <submittedName>
        <fullName evidence="7">Sulfatase-like hydrolase/transferase</fullName>
    </submittedName>
</protein>
<keyword evidence="4" id="KW-0106">Calcium</keyword>
<dbReference type="GO" id="GO:0004065">
    <property type="term" value="F:arylsulfatase activity"/>
    <property type="evidence" value="ECO:0007669"/>
    <property type="project" value="TreeGrafter"/>
</dbReference>
<sequence>MEADAYSRAPDEVRDSAGSLGRSSVIVVLTDQQRWDTTGVHGNPADVTPEFDRIAREGTHVEQAITPNPVCAPARSSLQTGRFPTATGVFRNGLALPPDIPTLAGEFARAGYVTGYIGKWHLAGEDQPDGPVPPERRGGYQEWLASDRLEFTSDAYRTVLYDGAGQPVRLPGYRSDALVDAAIRFVADHHDRPFLLFLSLLEPHHQNGTDDHPAPDGYRERYQGSWLPPDLAALSPAAPQGGAHRHLGGYLGQIKRVDEGVGRLRDVLRGLGIADTTVLAWTADHGSHFRTRNSEYKRSAHEASVRVPLALTGPGFTGGGRIRHPVSTVDLAPTLLQAAGLPVPDGMQGRSFLPLTGGGTDPGRPAEVYVQISEDHVGRAVRTDRWKYAVAAPEADAWHEPTATCYVQTELYDLHADPYELDNLAGLTSHRAVADQLREALRAWLGRTGEPDATVEPAPPRTTAQRRPDPQVSAWDGARFGHQPPTT</sequence>
<evidence type="ECO:0000313" key="7">
    <source>
        <dbReference type="EMBL" id="MPY53665.1"/>
    </source>
</evidence>
<dbReference type="PANTHER" id="PTHR42693:SF53">
    <property type="entry name" value="ENDO-4-O-SULFATASE"/>
    <property type="match status" value="1"/>
</dbReference>
<comment type="caution">
    <text evidence="7">The sequence shown here is derived from an EMBL/GenBank/DDBJ whole genome shotgun (WGS) entry which is preliminary data.</text>
</comment>
<accession>A0A5N8X551</accession>
<keyword evidence="2" id="KW-0479">Metal-binding</keyword>
<dbReference type="PROSITE" id="PS00149">
    <property type="entry name" value="SULFATASE_2"/>
    <property type="match status" value="1"/>
</dbReference>
<gene>
    <name evidence="7" type="ORF">FPZ41_35920</name>
</gene>
<reference evidence="7 8" key="1">
    <citation type="submission" date="2019-09" db="EMBL/GenBank/DDBJ databases">
        <authorList>
            <person name="Duangmal K."/>
            <person name="Teo W.F.A."/>
            <person name="Lipun K."/>
        </authorList>
    </citation>
    <scope>NUCLEOTIDE SEQUENCE [LARGE SCALE GENOMIC DNA]</scope>
    <source>
        <strain evidence="7 8">K1PN6</strain>
    </source>
</reference>
<dbReference type="GO" id="GO:0016740">
    <property type="term" value="F:transferase activity"/>
    <property type="evidence" value="ECO:0007669"/>
    <property type="project" value="UniProtKB-KW"/>
</dbReference>
<dbReference type="InterPro" id="IPR024607">
    <property type="entry name" value="Sulfatase_CS"/>
</dbReference>
<dbReference type="SUPFAM" id="SSF53649">
    <property type="entry name" value="Alkaline phosphatase-like"/>
    <property type="match status" value="1"/>
</dbReference>
<dbReference type="GO" id="GO:0046872">
    <property type="term" value="F:metal ion binding"/>
    <property type="evidence" value="ECO:0007669"/>
    <property type="project" value="UniProtKB-KW"/>
</dbReference>
<evidence type="ECO:0000256" key="4">
    <source>
        <dbReference type="ARBA" id="ARBA00022837"/>
    </source>
</evidence>
<dbReference type="InterPro" id="IPR000917">
    <property type="entry name" value="Sulfatase_N"/>
</dbReference>
<proteinExistence type="inferred from homology"/>
<evidence type="ECO:0000256" key="1">
    <source>
        <dbReference type="ARBA" id="ARBA00008779"/>
    </source>
</evidence>
<dbReference type="InterPro" id="IPR017850">
    <property type="entry name" value="Alkaline_phosphatase_core_sf"/>
</dbReference>
<keyword evidence="3 7" id="KW-0378">Hydrolase</keyword>
<feature type="region of interest" description="Disordered" evidence="5">
    <location>
        <begin position="448"/>
        <end position="487"/>
    </location>
</feature>
<dbReference type="PANTHER" id="PTHR42693">
    <property type="entry name" value="ARYLSULFATASE FAMILY MEMBER"/>
    <property type="match status" value="1"/>
</dbReference>
<organism evidence="7 8">
    <name type="scientific">Streptomyces acidicola</name>
    <dbReference type="NCBI Taxonomy" id="2596892"/>
    <lineage>
        <taxon>Bacteria</taxon>
        <taxon>Bacillati</taxon>
        <taxon>Actinomycetota</taxon>
        <taxon>Actinomycetes</taxon>
        <taxon>Kitasatosporales</taxon>
        <taxon>Streptomycetaceae</taxon>
        <taxon>Streptomyces</taxon>
    </lineage>
</organism>
<dbReference type="AlphaFoldDB" id="A0A5N8X551"/>